<keyword evidence="8 10" id="KW-0472">Membrane</keyword>
<dbReference type="PROSITE" id="PS50893">
    <property type="entry name" value="ABC_TRANSPORTER_2"/>
    <property type="match status" value="1"/>
</dbReference>
<evidence type="ECO:0000259" key="12">
    <source>
        <dbReference type="PROSITE" id="PS50893"/>
    </source>
</evidence>
<dbReference type="InterPro" id="IPR027417">
    <property type="entry name" value="P-loop_NTPase"/>
</dbReference>
<dbReference type="InterPro" id="IPR005286">
    <property type="entry name" value="Cell_div_FtsE"/>
</dbReference>
<dbReference type="GO" id="GO:0051301">
    <property type="term" value="P:cell division"/>
    <property type="evidence" value="ECO:0007669"/>
    <property type="project" value="UniProtKB-KW"/>
</dbReference>
<evidence type="ECO:0000256" key="7">
    <source>
        <dbReference type="ARBA" id="ARBA00022840"/>
    </source>
</evidence>
<comment type="function">
    <text evidence="10">Part of the ABC transporter FtsEX involved in cellular division.</text>
</comment>
<dbReference type="InterPro" id="IPR017911">
    <property type="entry name" value="MacB-like_ATP-bd"/>
</dbReference>
<evidence type="ECO:0000256" key="2">
    <source>
        <dbReference type="ARBA" id="ARBA00020019"/>
    </source>
</evidence>
<dbReference type="InterPro" id="IPR017871">
    <property type="entry name" value="ABC_transporter-like_CS"/>
</dbReference>
<keyword evidence="9 10" id="KW-0131">Cell cycle</keyword>
<comment type="similarity">
    <text evidence="1 10">Belongs to the ABC transporter superfamily.</text>
</comment>
<feature type="region of interest" description="Disordered" evidence="11">
    <location>
        <begin position="258"/>
        <end position="305"/>
    </location>
</feature>
<keyword evidence="3" id="KW-0813">Transport</keyword>
<keyword evidence="14" id="KW-1185">Reference proteome</keyword>
<keyword evidence="5 10" id="KW-0132">Cell division</keyword>
<feature type="domain" description="ABC transporter" evidence="12">
    <location>
        <begin position="2"/>
        <end position="238"/>
    </location>
</feature>
<comment type="subcellular location">
    <subcellularLocation>
        <location evidence="10">Cell membrane</location>
        <topology evidence="10">Peripheral membrane protein</topology>
        <orientation evidence="10">Cytoplasmic side</orientation>
    </subcellularLocation>
</comment>
<evidence type="ECO:0000256" key="6">
    <source>
        <dbReference type="ARBA" id="ARBA00022741"/>
    </source>
</evidence>
<evidence type="ECO:0000256" key="9">
    <source>
        <dbReference type="ARBA" id="ARBA00023306"/>
    </source>
</evidence>
<dbReference type="GO" id="GO:0005524">
    <property type="term" value="F:ATP binding"/>
    <property type="evidence" value="ECO:0007669"/>
    <property type="project" value="UniProtKB-KW"/>
</dbReference>
<dbReference type="Pfam" id="PF00005">
    <property type="entry name" value="ABC_tran"/>
    <property type="match status" value="1"/>
</dbReference>
<keyword evidence="6 10" id="KW-0547">Nucleotide-binding</keyword>
<evidence type="ECO:0000313" key="14">
    <source>
        <dbReference type="Proteomes" id="UP001597453"/>
    </source>
</evidence>
<evidence type="ECO:0000256" key="4">
    <source>
        <dbReference type="ARBA" id="ARBA00022475"/>
    </source>
</evidence>
<dbReference type="NCBIfam" id="TIGR02673">
    <property type="entry name" value="FtsE"/>
    <property type="match status" value="1"/>
</dbReference>
<evidence type="ECO:0000256" key="1">
    <source>
        <dbReference type="ARBA" id="ARBA00005417"/>
    </source>
</evidence>
<name>A0ABW5RGS5_9MICO</name>
<comment type="subunit">
    <text evidence="10">Homodimer. Forms a membrane-associated complex with FtsX.</text>
</comment>
<evidence type="ECO:0000313" key="13">
    <source>
        <dbReference type="EMBL" id="MFD2674122.1"/>
    </source>
</evidence>
<dbReference type="RefSeq" id="WP_066058795.1">
    <property type="nucleotide sequence ID" value="NZ_JBHUNF010000001.1"/>
</dbReference>
<organism evidence="13 14">
    <name type="scientific">Gulosibacter bifidus</name>
    <dbReference type="NCBI Taxonomy" id="272239"/>
    <lineage>
        <taxon>Bacteria</taxon>
        <taxon>Bacillati</taxon>
        <taxon>Actinomycetota</taxon>
        <taxon>Actinomycetes</taxon>
        <taxon>Micrococcales</taxon>
        <taxon>Microbacteriaceae</taxon>
        <taxon>Gulosibacter</taxon>
    </lineage>
</organism>
<dbReference type="PROSITE" id="PS00211">
    <property type="entry name" value="ABC_TRANSPORTER_1"/>
    <property type="match status" value="1"/>
</dbReference>
<proteinExistence type="inferred from homology"/>
<dbReference type="EMBL" id="JBHUNF010000001">
    <property type="protein sequence ID" value="MFD2674122.1"/>
    <property type="molecule type" value="Genomic_DNA"/>
</dbReference>
<dbReference type="Gene3D" id="3.40.50.300">
    <property type="entry name" value="P-loop containing nucleotide triphosphate hydrolases"/>
    <property type="match status" value="1"/>
</dbReference>
<dbReference type="InterPro" id="IPR003593">
    <property type="entry name" value="AAA+_ATPase"/>
</dbReference>
<dbReference type="InterPro" id="IPR015854">
    <property type="entry name" value="ABC_transpr_LolD-like"/>
</dbReference>
<dbReference type="SUPFAM" id="SSF52540">
    <property type="entry name" value="P-loop containing nucleoside triphosphate hydrolases"/>
    <property type="match status" value="1"/>
</dbReference>
<evidence type="ECO:0000256" key="3">
    <source>
        <dbReference type="ARBA" id="ARBA00022448"/>
    </source>
</evidence>
<evidence type="ECO:0000256" key="11">
    <source>
        <dbReference type="SAM" id="MobiDB-lite"/>
    </source>
</evidence>
<reference evidence="14" key="1">
    <citation type="journal article" date="2019" name="Int. J. Syst. Evol. Microbiol.">
        <title>The Global Catalogue of Microorganisms (GCM) 10K type strain sequencing project: providing services to taxonomists for standard genome sequencing and annotation.</title>
        <authorList>
            <consortium name="The Broad Institute Genomics Platform"/>
            <consortium name="The Broad Institute Genome Sequencing Center for Infectious Disease"/>
            <person name="Wu L."/>
            <person name="Ma J."/>
        </authorList>
    </citation>
    <scope>NUCLEOTIDE SEQUENCE [LARGE SCALE GENOMIC DNA]</scope>
    <source>
        <strain evidence="14">TISTR 1511</strain>
    </source>
</reference>
<evidence type="ECO:0000256" key="10">
    <source>
        <dbReference type="RuleBase" id="RU365094"/>
    </source>
</evidence>
<comment type="caution">
    <text evidence="13">The sequence shown here is derived from an EMBL/GenBank/DDBJ whole genome shotgun (WGS) entry which is preliminary data.</text>
</comment>
<keyword evidence="7 10" id="KW-0067">ATP-binding</keyword>
<dbReference type="InterPro" id="IPR003439">
    <property type="entry name" value="ABC_transporter-like_ATP-bd"/>
</dbReference>
<evidence type="ECO:0000256" key="5">
    <source>
        <dbReference type="ARBA" id="ARBA00022618"/>
    </source>
</evidence>
<keyword evidence="4 10" id="KW-1003">Cell membrane</keyword>
<dbReference type="SMART" id="SM00382">
    <property type="entry name" value="AAA"/>
    <property type="match status" value="1"/>
</dbReference>
<protein>
    <recommendedName>
        <fullName evidence="2 10">Cell division ATP-binding protein FtsE</fullName>
    </recommendedName>
</protein>
<sequence length="305" mass="33459">MIRFDHVSKTFRGQKYPALDDVTFEILRGEFVFLVGPSGSGKSTVLRHILLEDHPTEGHVNVLGQDLSKISSRKVPYYRRNVGMVFQDFRLLANKTVYENVAYALKVLGRSRAQIRQAVPEVLKTVGLVDKQRRFPHELSGGEQQRVAIARAVVNKPAILLADEPTGNLDPTTSREIMSVLRRINRNGTAVVMATHDVSIVDEERKRVIELDAGSIVRDEASGVYTPEIVKYEAPESPETAGSAPRKTIAEAMAARVAAPDRGVTVSIEEVSSPTSRLPDEFHDDGEDLDNPNLGNAGPGAKGAR</sequence>
<accession>A0ABW5RGS5</accession>
<dbReference type="PANTHER" id="PTHR24220:SF470">
    <property type="entry name" value="CELL DIVISION ATP-BINDING PROTEIN FTSE"/>
    <property type="match status" value="1"/>
</dbReference>
<gene>
    <name evidence="10 13" type="primary">ftsE</name>
    <name evidence="13" type="ORF">ACFSUQ_02250</name>
</gene>
<dbReference type="Proteomes" id="UP001597453">
    <property type="component" value="Unassembled WGS sequence"/>
</dbReference>
<dbReference type="CDD" id="cd03255">
    <property type="entry name" value="ABC_MJ0796_LolCDE_FtsE"/>
    <property type="match status" value="1"/>
</dbReference>
<evidence type="ECO:0000256" key="8">
    <source>
        <dbReference type="ARBA" id="ARBA00023136"/>
    </source>
</evidence>
<dbReference type="PANTHER" id="PTHR24220">
    <property type="entry name" value="IMPORT ATP-BINDING PROTEIN"/>
    <property type="match status" value="1"/>
</dbReference>